<accession>A0AAD7FWJ7</accession>
<dbReference type="EMBL" id="JARKIF010000004">
    <property type="protein sequence ID" value="KAJ7641762.1"/>
    <property type="molecule type" value="Genomic_DNA"/>
</dbReference>
<feature type="compositionally biased region" description="Basic and acidic residues" evidence="1">
    <location>
        <begin position="74"/>
        <end position="83"/>
    </location>
</feature>
<feature type="region of interest" description="Disordered" evidence="1">
    <location>
        <begin position="304"/>
        <end position="323"/>
    </location>
</feature>
<dbReference type="Gene3D" id="3.90.228.10">
    <property type="match status" value="1"/>
</dbReference>
<dbReference type="PANTHER" id="PTHR45740:SF2">
    <property type="entry name" value="POLY [ADP-RIBOSE] POLYMERASE"/>
    <property type="match status" value="1"/>
</dbReference>
<dbReference type="GO" id="GO:0005634">
    <property type="term" value="C:nucleus"/>
    <property type="evidence" value="ECO:0007669"/>
    <property type="project" value="TreeGrafter"/>
</dbReference>
<dbReference type="AlphaFoldDB" id="A0AAD7FWJ7"/>
<name>A0AAD7FWJ7_9AGAR</name>
<dbReference type="PANTHER" id="PTHR45740">
    <property type="entry name" value="POLY [ADP-RIBOSE] POLYMERASE"/>
    <property type="match status" value="1"/>
</dbReference>
<feature type="region of interest" description="Disordered" evidence="1">
    <location>
        <begin position="431"/>
        <end position="470"/>
    </location>
</feature>
<evidence type="ECO:0000313" key="3">
    <source>
        <dbReference type="EMBL" id="KAJ7641762.1"/>
    </source>
</evidence>
<dbReference type="Proteomes" id="UP001221142">
    <property type="component" value="Unassembled WGS sequence"/>
</dbReference>
<feature type="region of interest" description="Disordered" evidence="1">
    <location>
        <begin position="35"/>
        <end position="85"/>
    </location>
</feature>
<sequence>MPPIIWVDSDVEDAEDLIEIVEPLSPHKKTLRALVGPSNILNTPTPRKAKKRPLPPADDDSDIEIVEPTPKMSRKQEKSKAREPSAVIDLDDDDDAAVAAALQKQWDQEDAAARKKREQADAQSTKLIARIQEMDAKMAIKRKKLKEGKVPEDGIIFHVAIDAEGNTIEGDHDPDNAAHLEEVKRDFEQGTGMKVKNGQFNPNSSPLVREAKLEARFEAAKELLKSRGVDVTERNLFHGTAAANIKPILEGGFFIPGVTPGARMSNGAACGVGVYLAEQSSTSMAYAQGGTRMFMCRVITGRSTPLRSQDRPPPLTQSQFESWSQGPGTGVFVVKYVDLVVPRYVVEFKSPIDPYGMGGVMGPGVAGWGVPAAAAGLGIMGGAGLGVAGAGGAGLGVAAGGAGIAAIYARMAAFALPPPIPVAPPIPVFNPLTDSPKRSRAKKPASKRTPAVKTEIKGKCFSPARQDAYN</sequence>
<keyword evidence="4" id="KW-1185">Reference proteome</keyword>
<feature type="domain" description="PARP catalytic" evidence="2">
    <location>
        <begin position="210"/>
        <end position="310"/>
    </location>
</feature>
<evidence type="ECO:0000256" key="1">
    <source>
        <dbReference type="SAM" id="MobiDB-lite"/>
    </source>
</evidence>
<dbReference type="InterPro" id="IPR051712">
    <property type="entry name" value="ARTD-AVP"/>
</dbReference>
<evidence type="ECO:0000259" key="2">
    <source>
        <dbReference type="Pfam" id="PF00644"/>
    </source>
</evidence>
<dbReference type="GO" id="GO:0003950">
    <property type="term" value="F:NAD+ poly-ADP-ribosyltransferase activity"/>
    <property type="evidence" value="ECO:0007669"/>
    <property type="project" value="InterPro"/>
</dbReference>
<dbReference type="SUPFAM" id="SSF56399">
    <property type="entry name" value="ADP-ribosylation"/>
    <property type="match status" value="1"/>
</dbReference>
<reference evidence="3" key="1">
    <citation type="submission" date="2023-03" db="EMBL/GenBank/DDBJ databases">
        <title>Massive genome expansion in bonnet fungi (Mycena s.s.) driven by repeated elements and novel gene families across ecological guilds.</title>
        <authorList>
            <consortium name="Lawrence Berkeley National Laboratory"/>
            <person name="Harder C.B."/>
            <person name="Miyauchi S."/>
            <person name="Viragh M."/>
            <person name="Kuo A."/>
            <person name="Thoen E."/>
            <person name="Andreopoulos B."/>
            <person name="Lu D."/>
            <person name="Skrede I."/>
            <person name="Drula E."/>
            <person name="Henrissat B."/>
            <person name="Morin E."/>
            <person name="Kohler A."/>
            <person name="Barry K."/>
            <person name="LaButti K."/>
            <person name="Morin E."/>
            <person name="Salamov A."/>
            <person name="Lipzen A."/>
            <person name="Mereny Z."/>
            <person name="Hegedus B."/>
            <person name="Baldrian P."/>
            <person name="Stursova M."/>
            <person name="Weitz H."/>
            <person name="Taylor A."/>
            <person name="Grigoriev I.V."/>
            <person name="Nagy L.G."/>
            <person name="Martin F."/>
            <person name="Kauserud H."/>
        </authorList>
    </citation>
    <scope>NUCLEOTIDE SEQUENCE</scope>
    <source>
        <strain evidence="3">9284</strain>
    </source>
</reference>
<evidence type="ECO:0000313" key="4">
    <source>
        <dbReference type="Proteomes" id="UP001221142"/>
    </source>
</evidence>
<organism evidence="3 4">
    <name type="scientific">Roridomyces roridus</name>
    <dbReference type="NCBI Taxonomy" id="1738132"/>
    <lineage>
        <taxon>Eukaryota</taxon>
        <taxon>Fungi</taxon>
        <taxon>Dikarya</taxon>
        <taxon>Basidiomycota</taxon>
        <taxon>Agaricomycotina</taxon>
        <taxon>Agaricomycetes</taxon>
        <taxon>Agaricomycetidae</taxon>
        <taxon>Agaricales</taxon>
        <taxon>Marasmiineae</taxon>
        <taxon>Mycenaceae</taxon>
        <taxon>Roridomyces</taxon>
    </lineage>
</organism>
<dbReference type="GO" id="GO:1990404">
    <property type="term" value="F:NAD+-protein mono-ADP-ribosyltransferase activity"/>
    <property type="evidence" value="ECO:0007669"/>
    <property type="project" value="TreeGrafter"/>
</dbReference>
<dbReference type="InterPro" id="IPR012317">
    <property type="entry name" value="Poly(ADP-ribose)pol_cat_dom"/>
</dbReference>
<gene>
    <name evidence="3" type="ORF">FB45DRAFT_1125802</name>
</gene>
<protein>
    <recommendedName>
        <fullName evidence="2">PARP catalytic domain-containing protein</fullName>
    </recommendedName>
</protein>
<dbReference type="Pfam" id="PF00644">
    <property type="entry name" value="PARP"/>
    <property type="match status" value="1"/>
</dbReference>
<comment type="caution">
    <text evidence="3">The sequence shown here is derived from an EMBL/GenBank/DDBJ whole genome shotgun (WGS) entry which is preliminary data.</text>
</comment>
<proteinExistence type="predicted"/>